<sequence>MSKQNPIDPDKITDSPSNLPYAHTVGGAKITVPDLNRNRSRALEAMDHQTDQQLEQIRQQMELLAHQAKAIQERRELSEMIYAAHIPFKPEINHIYHLYQKADETYVLSMIGPNEWSSGMKYDAFVYTVRLLADHTWDILK</sequence>
<dbReference type="InterPro" id="IPR019534">
    <property type="entry name" value="DUF2452"/>
</dbReference>
<proteinExistence type="predicted"/>
<feature type="region of interest" description="Disordered" evidence="1">
    <location>
        <begin position="1"/>
        <end position="20"/>
    </location>
</feature>
<dbReference type="AlphaFoldDB" id="A0A6L3ZIK1"/>
<comment type="caution">
    <text evidence="2">The sequence shown here is derived from an EMBL/GenBank/DDBJ whole genome shotgun (WGS) entry which is preliminary data.</text>
</comment>
<dbReference type="EMBL" id="WBVQ01000001">
    <property type="protein sequence ID" value="KAB2817711.1"/>
    <property type="molecule type" value="Genomic_DNA"/>
</dbReference>
<gene>
    <name evidence="2" type="ORF">F8C82_04725</name>
</gene>
<dbReference type="OrthoDB" id="662061at2"/>
<evidence type="ECO:0000313" key="2">
    <source>
        <dbReference type="EMBL" id="KAB2817711.1"/>
    </source>
</evidence>
<dbReference type="Proteomes" id="UP000484164">
    <property type="component" value="Unassembled WGS sequence"/>
</dbReference>
<evidence type="ECO:0000313" key="3">
    <source>
        <dbReference type="Proteomes" id="UP000484164"/>
    </source>
</evidence>
<keyword evidence="3" id="KW-1185">Reference proteome</keyword>
<organism evidence="2 3">
    <name type="scientific">Phaeocystidibacter marisrubri</name>
    <dbReference type="NCBI Taxonomy" id="1577780"/>
    <lineage>
        <taxon>Bacteria</taxon>
        <taxon>Pseudomonadati</taxon>
        <taxon>Bacteroidota</taxon>
        <taxon>Flavobacteriia</taxon>
        <taxon>Flavobacteriales</taxon>
        <taxon>Phaeocystidibacteraceae</taxon>
        <taxon>Phaeocystidibacter</taxon>
    </lineage>
</organism>
<accession>A0A6L3ZIK1</accession>
<dbReference type="Pfam" id="PF10504">
    <property type="entry name" value="DUF2452"/>
    <property type="match status" value="1"/>
</dbReference>
<dbReference type="RefSeq" id="WP_151692399.1">
    <property type="nucleotide sequence ID" value="NZ_BMGX01000002.1"/>
</dbReference>
<reference evidence="2 3" key="1">
    <citation type="submission" date="2019-10" db="EMBL/GenBank/DDBJ databases">
        <title>Genome sequence of Phaeocystidibacter marisrubri JCM30614 (type strain).</title>
        <authorList>
            <person name="Bowman J.P."/>
        </authorList>
    </citation>
    <scope>NUCLEOTIDE SEQUENCE [LARGE SCALE GENOMIC DNA]</scope>
    <source>
        <strain evidence="2 3">JCM 30614</strain>
    </source>
</reference>
<protein>
    <submittedName>
        <fullName evidence="2">DUF2452 domain-containing protein</fullName>
    </submittedName>
</protein>
<evidence type="ECO:0000256" key="1">
    <source>
        <dbReference type="SAM" id="MobiDB-lite"/>
    </source>
</evidence>
<name>A0A6L3ZIK1_9FLAO</name>